<dbReference type="KEGG" id="agv:OJF2_45370"/>
<dbReference type="AlphaFoldDB" id="A0A5B9W768"/>
<dbReference type="InterPro" id="IPR011044">
    <property type="entry name" value="Quino_amine_DH_bsu"/>
</dbReference>
<dbReference type="SUPFAM" id="SSF50969">
    <property type="entry name" value="YVTN repeat-like/Quinoprotein amine dehydrogenase"/>
    <property type="match status" value="1"/>
</dbReference>
<feature type="region of interest" description="Disordered" evidence="1">
    <location>
        <begin position="254"/>
        <end position="279"/>
    </location>
</feature>
<evidence type="ECO:0000313" key="4">
    <source>
        <dbReference type="Proteomes" id="UP000324233"/>
    </source>
</evidence>
<feature type="region of interest" description="Disordered" evidence="1">
    <location>
        <begin position="159"/>
        <end position="191"/>
    </location>
</feature>
<dbReference type="Proteomes" id="UP000324233">
    <property type="component" value="Chromosome"/>
</dbReference>
<feature type="region of interest" description="Disordered" evidence="1">
    <location>
        <begin position="571"/>
        <end position="592"/>
    </location>
</feature>
<reference evidence="3 4" key="1">
    <citation type="submission" date="2019-08" db="EMBL/GenBank/DDBJ databases">
        <title>Deep-cultivation of Planctomycetes and their phenomic and genomic characterization uncovers novel biology.</title>
        <authorList>
            <person name="Wiegand S."/>
            <person name="Jogler M."/>
            <person name="Boedeker C."/>
            <person name="Pinto D."/>
            <person name="Vollmers J."/>
            <person name="Rivas-Marin E."/>
            <person name="Kohn T."/>
            <person name="Peeters S.H."/>
            <person name="Heuer A."/>
            <person name="Rast P."/>
            <person name="Oberbeckmann S."/>
            <person name="Bunk B."/>
            <person name="Jeske O."/>
            <person name="Meyerdierks A."/>
            <person name="Storesund J.E."/>
            <person name="Kallscheuer N."/>
            <person name="Luecker S."/>
            <person name="Lage O.M."/>
            <person name="Pohl T."/>
            <person name="Merkel B.J."/>
            <person name="Hornburger P."/>
            <person name="Mueller R.-W."/>
            <person name="Bruemmer F."/>
            <person name="Labrenz M."/>
            <person name="Spormann A.M."/>
            <person name="Op den Camp H."/>
            <person name="Overmann J."/>
            <person name="Amann R."/>
            <person name="Jetten M.S.M."/>
            <person name="Mascher T."/>
            <person name="Medema M.H."/>
            <person name="Devos D.P."/>
            <person name="Kaster A.-K."/>
            <person name="Ovreas L."/>
            <person name="Rohde M."/>
            <person name="Galperin M.Y."/>
            <person name="Jogler C."/>
        </authorList>
    </citation>
    <scope>NUCLEOTIDE SEQUENCE [LARGE SCALE GENOMIC DNA]</scope>
    <source>
        <strain evidence="3 4">OJF2</strain>
    </source>
</reference>
<protein>
    <recommendedName>
        <fullName evidence="2">MoxR-vWA-beta-propeller ternary system domain-containing protein</fullName>
    </recommendedName>
</protein>
<dbReference type="InterPro" id="IPR045551">
    <property type="entry name" value="bpX3"/>
</dbReference>
<organism evidence="3 4">
    <name type="scientific">Aquisphaera giovannonii</name>
    <dbReference type="NCBI Taxonomy" id="406548"/>
    <lineage>
        <taxon>Bacteria</taxon>
        <taxon>Pseudomonadati</taxon>
        <taxon>Planctomycetota</taxon>
        <taxon>Planctomycetia</taxon>
        <taxon>Isosphaerales</taxon>
        <taxon>Isosphaeraceae</taxon>
        <taxon>Aquisphaera</taxon>
    </lineage>
</organism>
<keyword evidence="4" id="KW-1185">Reference proteome</keyword>
<evidence type="ECO:0000313" key="3">
    <source>
        <dbReference type="EMBL" id="QEH35979.1"/>
    </source>
</evidence>
<evidence type="ECO:0000256" key="1">
    <source>
        <dbReference type="SAM" id="MobiDB-lite"/>
    </source>
</evidence>
<gene>
    <name evidence="3" type="ORF">OJF2_45370</name>
</gene>
<dbReference type="Pfam" id="PF19919">
    <property type="entry name" value="bpX3"/>
    <property type="match status" value="1"/>
</dbReference>
<proteinExistence type="predicted"/>
<accession>A0A5B9W768</accession>
<dbReference type="RefSeq" id="WP_168221976.1">
    <property type="nucleotide sequence ID" value="NZ_CP042997.1"/>
</dbReference>
<feature type="domain" description="MoxR-vWA-beta-propeller ternary system" evidence="2">
    <location>
        <begin position="5"/>
        <end position="166"/>
    </location>
</feature>
<evidence type="ECO:0000259" key="2">
    <source>
        <dbReference type="Pfam" id="PF19919"/>
    </source>
</evidence>
<dbReference type="EMBL" id="CP042997">
    <property type="protein sequence ID" value="QEH35979.1"/>
    <property type="molecule type" value="Genomic_DNA"/>
</dbReference>
<sequence length="909" mass="94160">MRVPFQVRRRPDAGPADAAFFAGRDPAPLLALCAGLGLDPGGRVHGLADGLLLKLGTPAGGPLPGALRLRAIAPDLFLPADAELVPALLDDEAKGLTRDRGLVFLPGGRALAYDPRRPIPLAAMLTAGVLPRRDWQPLPARPALADRIASILVDFPDETPESALDAGSGGDVGSEGMPQGPASPDAPKAGASGLARLRDMASSLLRGAIGRARGEGSREGAEATAPDAGLVARQAAALRDLLREFREGDVEKALRRSIPASSPGELRGAGGHGGDRLPDRDLKYRLEDLLGGKGGSGGEAWLGGGDLMAALLAEYRKAAQEATRRGDHRRAAAIYGKLLRDDRAAVQALLRGGLYHDAGVLLLARLDDRRGAARAFASAGEADRAVALYREIGDHEAAGDLLRGIGEEEAALAEYQTAADQLAAHPGGHLAAGSLLLKKAGRADLAMEQFAEGWRRRPVANAVPCAVEAARLLAARGDVPALRSLLDEADAFFAAAPGAAEPGRFYNAVATFGDGEGLGQARGELRDRALLGLAAVLRRRIAAGEKAPPLVSSLLGGSGSWPAAVVSDASHAATAPRRQRRDGPSSVAGAGPRLRVCSGTVTAASGASESGDVVLGTATGEVWAFRPETSEVVAVSSYDLPVAALASDPTGELLVVLRSHPGGRGAISSYARRPDGRYEVLAGTTMEALSSPWLTPVLRTAIESLVGLWDGESFQVLSVGSLTSWGTLHLPAGEAPPPPGLLLDSEGGEDGEFDVLTHDGREWCRVDPWGGSLRPTGLQWRPEPRGDALRSLTPSWIAAADGGLELAGPGEDGSLHWGRLQDGQLIARNASPGPADGGYLAAAVVREGVVAGVSRSRVDWVRCGARAFQSWRATPEPIPAAVAAFPSRPTGELIVVARDGLVVRLPIPG</sequence>
<name>A0A5B9W768_9BACT</name>